<sequence length="313" mass="34501">MAKCLIHVARPDLLCSHVTELDVLRNRPPPLTFPSLNVDLNSCGPEPVANLPHDTNMPLRYRLVSISSAVDNTKPGDANENEAAPRSDAPFRGQALSGWCAMVKLAYLYKTGGSPVGAPDDPKALAQELGGRRPTESLWLGVSWPESWMSPTSLHWTPPCLPSALQRHTASLADVRSDSRHIINPAPPIWRRLGRIANSSTRWVVWPVRSCELPVSRHPKSYLADPAGWVFDKHQLSLVQNLQFFTRDGTSLIPIPDVGRPNTRLPGPRFPRRPHGANTIADHDEGQPLPHNLSITRPNTFSCLSSKLIGPSR</sequence>
<reference evidence="2" key="1">
    <citation type="journal article" date="2021" name="Nat. Commun.">
        <title>Genetic determinants of endophytism in the Arabidopsis root mycobiome.</title>
        <authorList>
            <person name="Mesny F."/>
            <person name="Miyauchi S."/>
            <person name="Thiergart T."/>
            <person name="Pickel B."/>
            <person name="Atanasova L."/>
            <person name="Karlsson M."/>
            <person name="Huettel B."/>
            <person name="Barry K.W."/>
            <person name="Haridas S."/>
            <person name="Chen C."/>
            <person name="Bauer D."/>
            <person name="Andreopoulos W."/>
            <person name="Pangilinan J."/>
            <person name="LaButti K."/>
            <person name="Riley R."/>
            <person name="Lipzen A."/>
            <person name="Clum A."/>
            <person name="Drula E."/>
            <person name="Henrissat B."/>
            <person name="Kohler A."/>
            <person name="Grigoriev I.V."/>
            <person name="Martin F.M."/>
            <person name="Hacquard S."/>
        </authorList>
    </citation>
    <scope>NUCLEOTIDE SEQUENCE</scope>
    <source>
        <strain evidence="2">MPI-CAGE-AT-0021</strain>
    </source>
</reference>
<proteinExistence type="predicted"/>
<name>A0A9P9J7A9_9HYPO</name>
<organism evidence="2 3">
    <name type="scientific">Dactylonectria estremocensis</name>
    <dbReference type="NCBI Taxonomy" id="1079267"/>
    <lineage>
        <taxon>Eukaryota</taxon>
        <taxon>Fungi</taxon>
        <taxon>Dikarya</taxon>
        <taxon>Ascomycota</taxon>
        <taxon>Pezizomycotina</taxon>
        <taxon>Sordariomycetes</taxon>
        <taxon>Hypocreomycetidae</taxon>
        <taxon>Hypocreales</taxon>
        <taxon>Nectriaceae</taxon>
        <taxon>Dactylonectria</taxon>
    </lineage>
</organism>
<comment type="caution">
    <text evidence="2">The sequence shown here is derived from an EMBL/GenBank/DDBJ whole genome shotgun (WGS) entry which is preliminary data.</text>
</comment>
<accession>A0A9P9J7A9</accession>
<dbReference type="EMBL" id="JAGMUU010000009">
    <property type="protein sequence ID" value="KAH7145954.1"/>
    <property type="molecule type" value="Genomic_DNA"/>
</dbReference>
<evidence type="ECO:0000256" key="1">
    <source>
        <dbReference type="SAM" id="MobiDB-lite"/>
    </source>
</evidence>
<feature type="region of interest" description="Disordered" evidence="1">
    <location>
        <begin position="256"/>
        <end position="287"/>
    </location>
</feature>
<dbReference type="Proteomes" id="UP000717696">
    <property type="component" value="Unassembled WGS sequence"/>
</dbReference>
<protein>
    <submittedName>
        <fullName evidence="2">Uncharacterized protein</fullName>
    </submittedName>
</protein>
<dbReference type="OrthoDB" id="10658957at2759"/>
<evidence type="ECO:0000313" key="3">
    <source>
        <dbReference type="Proteomes" id="UP000717696"/>
    </source>
</evidence>
<dbReference type="AlphaFoldDB" id="A0A9P9J7A9"/>
<evidence type="ECO:0000313" key="2">
    <source>
        <dbReference type="EMBL" id="KAH7145954.1"/>
    </source>
</evidence>
<keyword evidence="3" id="KW-1185">Reference proteome</keyword>
<gene>
    <name evidence="2" type="ORF">B0J13DRAFT_525469</name>
</gene>